<dbReference type="PANTHER" id="PTHR47738:SF2">
    <property type="entry name" value="PTS SYSTEM FRUCTOSE-LIKE EIIA COMPONENT"/>
    <property type="match status" value="1"/>
</dbReference>
<evidence type="ECO:0000313" key="3">
    <source>
        <dbReference type="Proteomes" id="UP000284868"/>
    </source>
</evidence>
<comment type="caution">
    <text evidence="2">The sequence shown here is derived from an EMBL/GenBank/DDBJ whole genome shotgun (WGS) entry which is preliminary data.</text>
</comment>
<name>A0A415PGK3_9FIRM</name>
<dbReference type="InterPro" id="IPR051541">
    <property type="entry name" value="PTS_SugarTrans_NitroReg"/>
</dbReference>
<accession>A0A415PGK3</accession>
<reference evidence="2 3" key="1">
    <citation type="submission" date="2018-08" db="EMBL/GenBank/DDBJ databases">
        <title>A genome reference for cultivated species of the human gut microbiota.</title>
        <authorList>
            <person name="Zou Y."/>
            <person name="Xue W."/>
            <person name="Luo G."/>
        </authorList>
    </citation>
    <scope>NUCLEOTIDE SEQUENCE [LARGE SCALE GENOMIC DNA]</scope>
    <source>
        <strain evidence="2 3">AF35-6BH</strain>
    </source>
</reference>
<dbReference type="SUPFAM" id="SSF55804">
    <property type="entry name" value="Phoshotransferase/anion transport protein"/>
    <property type="match status" value="1"/>
</dbReference>
<dbReference type="EMBL" id="QRPK01000019">
    <property type="protein sequence ID" value="RHM11797.1"/>
    <property type="molecule type" value="Genomic_DNA"/>
</dbReference>
<dbReference type="InterPro" id="IPR002178">
    <property type="entry name" value="PTS_EIIA_type-2_dom"/>
</dbReference>
<keyword evidence="2" id="KW-0813">Transport</keyword>
<dbReference type="AlphaFoldDB" id="A0A415PGK3"/>
<dbReference type="RefSeq" id="WP_022420801.1">
    <property type="nucleotide sequence ID" value="NZ_CAJKGD010000016.1"/>
</dbReference>
<protein>
    <submittedName>
        <fullName evidence="2">PTS sugar transporter subunit IIA</fullName>
    </submittedName>
</protein>
<dbReference type="OrthoDB" id="95460at2"/>
<dbReference type="CDD" id="cd00211">
    <property type="entry name" value="PTS_IIA_fru"/>
    <property type="match status" value="1"/>
</dbReference>
<gene>
    <name evidence="2" type="ORF">DWZ83_05090</name>
</gene>
<dbReference type="Gene3D" id="3.40.930.10">
    <property type="entry name" value="Mannitol-specific EII, Chain A"/>
    <property type="match status" value="1"/>
</dbReference>
<keyword evidence="2" id="KW-0762">Sugar transport</keyword>
<feature type="domain" description="PTS EIIA type-2" evidence="1">
    <location>
        <begin position="8"/>
        <end position="155"/>
    </location>
</feature>
<proteinExistence type="predicted"/>
<dbReference type="PROSITE" id="PS51094">
    <property type="entry name" value="PTS_EIIA_TYPE_2"/>
    <property type="match status" value="1"/>
</dbReference>
<dbReference type="Proteomes" id="UP000284868">
    <property type="component" value="Unassembled WGS sequence"/>
</dbReference>
<dbReference type="InterPro" id="IPR016152">
    <property type="entry name" value="PTrfase/Anion_transptr"/>
</dbReference>
<evidence type="ECO:0000259" key="1">
    <source>
        <dbReference type="PROSITE" id="PS51094"/>
    </source>
</evidence>
<organism evidence="2 3">
    <name type="scientific">Amedibacillus dolichus</name>
    <dbReference type="NCBI Taxonomy" id="31971"/>
    <lineage>
        <taxon>Bacteria</taxon>
        <taxon>Bacillati</taxon>
        <taxon>Bacillota</taxon>
        <taxon>Erysipelotrichia</taxon>
        <taxon>Erysipelotrichales</taxon>
        <taxon>Erysipelotrichaceae</taxon>
        <taxon>Amedibacillus</taxon>
    </lineage>
</organism>
<dbReference type="PANTHER" id="PTHR47738">
    <property type="entry name" value="PTS SYSTEM FRUCTOSE-LIKE EIIA COMPONENT-RELATED"/>
    <property type="match status" value="1"/>
</dbReference>
<keyword evidence="3" id="KW-1185">Reference proteome</keyword>
<evidence type="ECO:0000313" key="2">
    <source>
        <dbReference type="EMBL" id="RHM11797.1"/>
    </source>
</evidence>
<dbReference type="Pfam" id="PF00359">
    <property type="entry name" value="PTS_EIIA_2"/>
    <property type="match status" value="1"/>
</dbReference>
<sequence>MECINLGEVLVKEAVVLDHDPFKDKDEMFDFLAGKLNSAGVATDKEAYKKALYEREEMGPTYMGNFIGLPHGKCDEVIKPGIAFCRCKEPFTYQSCGEEGKVKYVFMLAIAGTQSGDEYMRVLATLAGLLAHEEFLAVLETCTSYEDLLDKINEFNK</sequence>